<accession>A0A2C9V7H0</accession>
<sequence length="34" mass="3971">MQSFLPFPFERFFIYSFPSIKEMVMVLGVVSKPA</sequence>
<evidence type="ECO:0000313" key="1">
    <source>
        <dbReference type="EMBL" id="OAY40482.1"/>
    </source>
</evidence>
<organism evidence="1">
    <name type="scientific">Manihot esculenta</name>
    <name type="common">Cassava</name>
    <name type="synonym">Jatropha manihot</name>
    <dbReference type="NCBI Taxonomy" id="3983"/>
    <lineage>
        <taxon>Eukaryota</taxon>
        <taxon>Viridiplantae</taxon>
        <taxon>Streptophyta</taxon>
        <taxon>Embryophyta</taxon>
        <taxon>Tracheophyta</taxon>
        <taxon>Spermatophyta</taxon>
        <taxon>Magnoliopsida</taxon>
        <taxon>eudicotyledons</taxon>
        <taxon>Gunneridae</taxon>
        <taxon>Pentapetalae</taxon>
        <taxon>rosids</taxon>
        <taxon>fabids</taxon>
        <taxon>Malpighiales</taxon>
        <taxon>Euphorbiaceae</taxon>
        <taxon>Crotonoideae</taxon>
        <taxon>Manihoteae</taxon>
        <taxon>Manihot</taxon>
    </lineage>
</organism>
<proteinExistence type="predicted"/>
<gene>
    <name evidence="1" type="ORF">MANES_09G025900</name>
</gene>
<dbReference type="AlphaFoldDB" id="A0A2C9V7H0"/>
<protein>
    <submittedName>
        <fullName evidence="1">Uncharacterized protein</fullName>
    </submittedName>
</protein>
<reference evidence="1" key="1">
    <citation type="submission" date="2016-02" db="EMBL/GenBank/DDBJ databases">
        <title>WGS assembly of Manihot esculenta.</title>
        <authorList>
            <person name="Bredeson J.V."/>
            <person name="Prochnik S.E."/>
            <person name="Lyons J.B."/>
            <person name="Schmutz J."/>
            <person name="Grimwood J."/>
            <person name="Vrebalov J."/>
            <person name="Bart R.S."/>
            <person name="Amuge T."/>
            <person name="Ferguson M.E."/>
            <person name="Green R."/>
            <person name="Putnam N."/>
            <person name="Stites J."/>
            <person name="Rounsley S."/>
            <person name="Rokhsar D.S."/>
        </authorList>
    </citation>
    <scope>NUCLEOTIDE SEQUENCE [LARGE SCALE GENOMIC DNA]</scope>
    <source>
        <tissue evidence="1">Leaf</tissue>
    </source>
</reference>
<name>A0A2C9V7H0_MANES</name>
<dbReference type="EMBL" id="CM004395">
    <property type="protein sequence ID" value="OAY40482.1"/>
    <property type="molecule type" value="Genomic_DNA"/>
</dbReference>